<reference evidence="1" key="1">
    <citation type="submission" date="2018-12" db="EMBL/GenBank/DDBJ databases">
        <authorList>
            <person name="Syme R.A."/>
            <person name="Farfan-Caceres L."/>
            <person name="Lichtenzveig J."/>
        </authorList>
    </citation>
    <scope>NUCLEOTIDE SEQUENCE</scope>
    <source>
        <strain evidence="1">Al4</strain>
    </source>
</reference>
<accession>A0A8H7J9E9</accession>
<proteinExistence type="predicted"/>
<name>A0A8H7J9E9_9PLEO</name>
<comment type="caution">
    <text evidence="1">The sequence shown here is derived from an EMBL/GenBank/DDBJ whole genome shotgun (WGS) entry which is preliminary data.</text>
</comment>
<gene>
    <name evidence="1" type="ORF">EKO04_003185</name>
</gene>
<evidence type="ECO:0000313" key="2">
    <source>
        <dbReference type="Proteomes" id="UP000651452"/>
    </source>
</evidence>
<reference evidence="1" key="2">
    <citation type="submission" date="2020-09" db="EMBL/GenBank/DDBJ databases">
        <title>Reference genome assembly for Australian Ascochyta lentis isolate Al4.</title>
        <authorList>
            <person name="Lee R.C."/>
            <person name="Farfan-Caceres L.M."/>
            <person name="Debler J.W."/>
            <person name="Williams A.H."/>
            <person name="Henares B.M."/>
        </authorList>
    </citation>
    <scope>NUCLEOTIDE SEQUENCE</scope>
    <source>
        <strain evidence="1">Al4</strain>
    </source>
</reference>
<dbReference type="EMBL" id="RZGK01000005">
    <property type="protein sequence ID" value="KAF9698852.1"/>
    <property type="molecule type" value="Genomic_DNA"/>
</dbReference>
<evidence type="ECO:0000313" key="1">
    <source>
        <dbReference type="EMBL" id="KAF9698852.1"/>
    </source>
</evidence>
<organism evidence="1 2">
    <name type="scientific">Ascochyta lentis</name>
    <dbReference type="NCBI Taxonomy" id="205686"/>
    <lineage>
        <taxon>Eukaryota</taxon>
        <taxon>Fungi</taxon>
        <taxon>Dikarya</taxon>
        <taxon>Ascomycota</taxon>
        <taxon>Pezizomycotina</taxon>
        <taxon>Dothideomycetes</taxon>
        <taxon>Pleosporomycetidae</taxon>
        <taxon>Pleosporales</taxon>
        <taxon>Pleosporineae</taxon>
        <taxon>Didymellaceae</taxon>
        <taxon>Ascochyta</taxon>
    </lineage>
</organism>
<keyword evidence="2" id="KW-1185">Reference proteome</keyword>
<sequence>MQQVNNGCLPDMKLSTYTMASNAVVAKGAHEAAQRTESPRSPERVRFVFAFIICKPEQRQLTTMVPDAMNLAVAQNPDSGASAWFGVTSAPRQQPSQAPSMVAQFLLHAFQLLYSAKT</sequence>
<dbReference type="Proteomes" id="UP000651452">
    <property type="component" value="Unassembled WGS sequence"/>
</dbReference>
<protein>
    <submittedName>
        <fullName evidence="1">Uncharacterized protein</fullName>
    </submittedName>
</protein>
<dbReference type="AlphaFoldDB" id="A0A8H7J9E9"/>